<reference evidence="7 8" key="1">
    <citation type="submission" date="2015-06" db="EMBL/GenBank/DDBJ databases">
        <title>Draft genome assembly of filamentous brackish cyanobacterium Limnoraphis robusta strain CS-951.</title>
        <authorList>
            <person name="Willis A."/>
            <person name="Parks M."/>
            <person name="Burford M.A."/>
        </authorList>
    </citation>
    <scope>NUCLEOTIDE SEQUENCE [LARGE SCALE GENOMIC DNA]</scope>
    <source>
        <strain evidence="7 8">CS-951</strain>
    </source>
</reference>
<organism evidence="7 8">
    <name type="scientific">Limnoraphis robusta CS-951</name>
    <dbReference type="NCBI Taxonomy" id="1637645"/>
    <lineage>
        <taxon>Bacteria</taxon>
        <taxon>Bacillati</taxon>
        <taxon>Cyanobacteriota</taxon>
        <taxon>Cyanophyceae</taxon>
        <taxon>Oscillatoriophycideae</taxon>
        <taxon>Oscillatoriales</taxon>
        <taxon>Sirenicapillariaceae</taxon>
        <taxon>Limnoraphis</taxon>
    </lineage>
</organism>
<feature type="transmembrane region" description="Helical" evidence="5">
    <location>
        <begin position="385"/>
        <end position="403"/>
    </location>
</feature>
<evidence type="ECO:0000313" key="7">
    <source>
        <dbReference type="EMBL" id="KMW70978.1"/>
    </source>
</evidence>
<gene>
    <name evidence="7" type="ORF">WN50_31130</name>
</gene>
<comment type="caution">
    <text evidence="7">The sequence shown here is derived from an EMBL/GenBank/DDBJ whole genome shotgun (WGS) entry which is preliminary data.</text>
</comment>
<dbReference type="PIRSF" id="PIRSF006060">
    <property type="entry name" value="AA_transporter"/>
    <property type="match status" value="1"/>
</dbReference>
<dbReference type="Pfam" id="PF00324">
    <property type="entry name" value="AA_permease"/>
    <property type="match status" value="1"/>
</dbReference>
<feature type="transmembrane region" description="Helical" evidence="5">
    <location>
        <begin position="286"/>
        <end position="311"/>
    </location>
</feature>
<feature type="transmembrane region" description="Helical" evidence="5">
    <location>
        <begin position="409"/>
        <end position="426"/>
    </location>
</feature>
<feature type="transmembrane region" description="Helical" evidence="5">
    <location>
        <begin position="15"/>
        <end position="35"/>
    </location>
</feature>
<dbReference type="RefSeq" id="WP_049557257.1">
    <property type="nucleotide sequence ID" value="NZ_LATL02000003.1"/>
</dbReference>
<dbReference type="OrthoDB" id="9762947at2"/>
<feature type="transmembrane region" description="Helical" evidence="5">
    <location>
        <begin position="97"/>
        <end position="119"/>
    </location>
</feature>
<keyword evidence="2 5" id="KW-0812">Transmembrane</keyword>
<evidence type="ECO:0000256" key="3">
    <source>
        <dbReference type="ARBA" id="ARBA00022989"/>
    </source>
</evidence>
<feature type="transmembrane region" description="Helical" evidence="5">
    <location>
        <begin position="233"/>
        <end position="256"/>
    </location>
</feature>
<accession>A0A0J9EXP1</accession>
<sequence>MSASQHSPQQLKRELGWFGATIMGLGSVIGVGIFVSLGLAAALSGYGVIGALVVAGILQIANSLNLAQLAASHPVSGGIYEYGYKYLNSWFGFTGGWMYLLGKTAVAATAALGFSSYLIKSLGISHSFLVPIAELAVLALTVVVLGGMRRSKAATTVILSITLFALFFLIIAGGFVLSQKGFLPVEFAEIDLKTGSKNFLESVALLFVAYNGPARITMLGEEITEPRKNIPKAVLVTLAITTIIYMGVALVSLGTIGPEALGIASEEAAPLEVVAASLGIPGAKTLLAIGAITATLSVLLSIILGLSRLLLAMGRRGDMPKLIAQLNPAGTTPYWAVIFISITVGLLVLTGDVKTTWSLSAFGSLWRCGIVGLAALRLSDEQRLYPVWMSLFALFSGLFLAFWIEWQVWLIGLGLIAVGLVWHFVASKLKERENLAQTSSD</sequence>
<feature type="domain" description="Amino acid permease/ SLC12A" evidence="6">
    <location>
        <begin position="20"/>
        <end position="395"/>
    </location>
</feature>
<name>A0A0J9EXP1_9CYAN</name>
<evidence type="ECO:0000313" key="8">
    <source>
        <dbReference type="Proteomes" id="UP000033607"/>
    </source>
</evidence>
<dbReference type="PANTHER" id="PTHR42770">
    <property type="entry name" value="AMINO ACID TRANSPORTER-RELATED"/>
    <property type="match status" value="1"/>
</dbReference>
<evidence type="ECO:0000259" key="6">
    <source>
        <dbReference type="Pfam" id="PF00324"/>
    </source>
</evidence>
<evidence type="ECO:0000256" key="2">
    <source>
        <dbReference type="ARBA" id="ARBA00022692"/>
    </source>
</evidence>
<dbReference type="GO" id="GO:0016020">
    <property type="term" value="C:membrane"/>
    <property type="evidence" value="ECO:0007669"/>
    <property type="project" value="UniProtKB-SubCell"/>
</dbReference>
<dbReference type="EMBL" id="LATL02000003">
    <property type="protein sequence ID" value="KMW70978.1"/>
    <property type="molecule type" value="Genomic_DNA"/>
</dbReference>
<feature type="transmembrane region" description="Helical" evidence="5">
    <location>
        <begin position="154"/>
        <end position="177"/>
    </location>
</feature>
<dbReference type="AlphaFoldDB" id="A0A0J9EXP1"/>
<keyword evidence="4 5" id="KW-0472">Membrane</keyword>
<dbReference type="GO" id="GO:0055085">
    <property type="term" value="P:transmembrane transport"/>
    <property type="evidence" value="ECO:0007669"/>
    <property type="project" value="InterPro"/>
</dbReference>
<protein>
    <submittedName>
        <fullName evidence="7">Amino acid permease</fullName>
    </submittedName>
</protein>
<evidence type="ECO:0000256" key="4">
    <source>
        <dbReference type="ARBA" id="ARBA00023136"/>
    </source>
</evidence>
<keyword evidence="3 5" id="KW-1133">Transmembrane helix</keyword>
<dbReference type="PANTHER" id="PTHR42770:SF7">
    <property type="entry name" value="MEMBRANE PROTEIN"/>
    <property type="match status" value="1"/>
</dbReference>
<feature type="transmembrane region" description="Helical" evidence="5">
    <location>
        <begin position="128"/>
        <end position="148"/>
    </location>
</feature>
<comment type="subcellular location">
    <subcellularLocation>
        <location evidence="1">Membrane</location>
        <topology evidence="1">Multi-pass membrane protein</topology>
    </subcellularLocation>
</comment>
<dbReference type="InterPro" id="IPR050367">
    <property type="entry name" value="APC_superfamily"/>
</dbReference>
<dbReference type="InterPro" id="IPR004841">
    <property type="entry name" value="AA-permease/SLC12A_dom"/>
</dbReference>
<feature type="transmembrane region" description="Helical" evidence="5">
    <location>
        <begin position="42"/>
        <end position="61"/>
    </location>
</feature>
<evidence type="ECO:0000256" key="5">
    <source>
        <dbReference type="SAM" id="Phobius"/>
    </source>
</evidence>
<dbReference type="Proteomes" id="UP000033607">
    <property type="component" value="Unassembled WGS sequence"/>
</dbReference>
<dbReference type="PATRIC" id="fig|1637645.4.peg.37"/>
<evidence type="ECO:0000256" key="1">
    <source>
        <dbReference type="ARBA" id="ARBA00004141"/>
    </source>
</evidence>
<feature type="transmembrane region" description="Helical" evidence="5">
    <location>
        <begin position="357"/>
        <end position="378"/>
    </location>
</feature>
<proteinExistence type="predicted"/>
<dbReference type="Gene3D" id="1.20.1740.10">
    <property type="entry name" value="Amino acid/polyamine transporter I"/>
    <property type="match status" value="1"/>
</dbReference>
<feature type="transmembrane region" description="Helical" evidence="5">
    <location>
        <begin position="332"/>
        <end position="351"/>
    </location>
</feature>